<proteinExistence type="predicted"/>
<name>A0A4X1VNC4_PIG</name>
<dbReference type="Ensembl" id="ENSSSCT00070050297.1">
    <property type="protein sequence ID" value="ENSSSCP00070042503.1"/>
    <property type="gene ID" value="ENSSSCG00070025127.1"/>
</dbReference>
<evidence type="ECO:0000313" key="3">
    <source>
        <dbReference type="Ensembl" id="ENSSSCP00070042503.1"/>
    </source>
</evidence>
<protein>
    <submittedName>
        <fullName evidence="3">Uncharacterized protein</fullName>
    </submittedName>
</protein>
<accession>A0A4X1VNC4</accession>
<evidence type="ECO:0000256" key="2">
    <source>
        <dbReference type="SAM" id="SignalP"/>
    </source>
</evidence>
<feature type="region of interest" description="Disordered" evidence="1">
    <location>
        <begin position="34"/>
        <end position="97"/>
    </location>
</feature>
<evidence type="ECO:0000256" key="1">
    <source>
        <dbReference type="SAM" id="MobiDB-lite"/>
    </source>
</evidence>
<feature type="chain" id="PRO_5021296793" evidence="2">
    <location>
        <begin position="25"/>
        <end position="163"/>
    </location>
</feature>
<organism evidence="3 4">
    <name type="scientific">Sus scrofa</name>
    <name type="common">Pig</name>
    <dbReference type="NCBI Taxonomy" id="9823"/>
    <lineage>
        <taxon>Eukaryota</taxon>
        <taxon>Metazoa</taxon>
        <taxon>Chordata</taxon>
        <taxon>Craniata</taxon>
        <taxon>Vertebrata</taxon>
        <taxon>Euteleostomi</taxon>
        <taxon>Mammalia</taxon>
        <taxon>Eutheria</taxon>
        <taxon>Laurasiatheria</taxon>
        <taxon>Artiodactyla</taxon>
        <taxon>Suina</taxon>
        <taxon>Suidae</taxon>
        <taxon>Sus</taxon>
    </lineage>
</organism>
<dbReference type="Proteomes" id="UP000314985">
    <property type="component" value="Chromosome 5"/>
</dbReference>
<dbReference type="AlphaFoldDB" id="A0A4X1VNC4"/>
<evidence type="ECO:0000313" key="4">
    <source>
        <dbReference type="Proteomes" id="UP000314985"/>
    </source>
</evidence>
<reference evidence="3" key="2">
    <citation type="submission" date="2025-08" db="UniProtKB">
        <authorList>
            <consortium name="Ensembl"/>
        </authorList>
    </citation>
    <scope>IDENTIFICATION</scope>
</reference>
<keyword evidence="2" id="KW-0732">Signal</keyword>
<feature type="signal peptide" evidence="2">
    <location>
        <begin position="1"/>
        <end position="24"/>
    </location>
</feature>
<sequence>MGAGRGRRTAGWRIKACWLGAPASLLLCPSTVHPGSRAGKAPELRPGTWTLAPSPFPPHLPSQLESLVSGAAAGRRKRAERKRGGGGGKSRTCSSWAPHWPPGACRVGGRRRTAEVGARVLRAPSPRPGRPLPSAHSPRRPLFILFPSLSHFQGRAGCWACTE</sequence>
<reference evidence="3 4" key="1">
    <citation type="submission" date="2017-08" db="EMBL/GenBank/DDBJ databases">
        <title>USMARCv1.0.</title>
        <authorList>
            <person name="Hannum G.I."/>
            <person name="Koren S."/>
            <person name="Schroeder S.G."/>
            <person name="Chin S.C."/>
            <person name="Nonneman D.J."/>
            <person name="Becker S.A."/>
            <person name="Rosen B.D."/>
            <person name="Bickhart D.M."/>
            <person name="Putnam N.H."/>
            <person name="Green R.E."/>
            <person name="Tuggle C.K."/>
            <person name="Liu H."/>
            <person name="Rohrer G.A."/>
            <person name="Warr A."/>
            <person name="Hall R."/>
            <person name="Kim K."/>
            <person name="Hume D.A."/>
            <person name="Talbot R."/>
            <person name="Chow W."/>
            <person name="Howe K."/>
            <person name="Schwartz A.S."/>
            <person name="Watson M."/>
            <person name="Archibald A.L."/>
            <person name="Phillippy A.M."/>
            <person name="Smith T.P.L."/>
        </authorList>
    </citation>
    <scope>NUCLEOTIDE SEQUENCE [LARGE SCALE GENOMIC DNA]</scope>
</reference>